<protein>
    <submittedName>
        <fullName evidence="1">Uncharacterized protein</fullName>
    </submittedName>
</protein>
<proteinExistence type="predicted"/>
<dbReference type="AlphaFoldDB" id="A0A1H5Z4B3"/>
<accession>A0A1H5Z4B3</accession>
<dbReference type="Proteomes" id="UP000236731">
    <property type="component" value="Unassembled WGS sequence"/>
</dbReference>
<evidence type="ECO:0000313" key="1">
    <source>
        <dbReference type="EMBL" id="SEG30870.1"/>
    </source>
</evidence>
<organism evidence="1 2">
    <name type="scientific">Sphingobacterium lactis</name>
    <dbReference type="NCBI Taxonomy" id="797291"/>
    <lineage>
        <taxon>Bacteria</taxon>
        <taxon>Pseudomonadati</taxon>
        <taxon>Bacteroidota</taxon>
        <taxon>Sphingobacteriia</taxon>
        <taxon>Sphingobacteriales</taxon>
        <taxon>Sphingobacteriaceae</taxon>
        <taxon>Sphingobacterium</taxon>
    </lineage>
</organism>
<sequence>MGAQSAPIPSQNLSLISSPQRWRKSCAVGLCCGSLVPQNLPPFLIPSHPLAQELCGRPSVVDLLCLKIFPLLIPSYPLAQVFCGWPIKLAQELCGRPHALDLLCPGWNQSPGARVVQMSFADVLCQLFFCAYGMFFGTSPPPRCPHQKTCASVRYDAFRRNFGREWARAHSLPKSLPYFKPTMLAQELCGRASALDLLCPGWNQSPGARVMQLPERWISCASTMRQHPQSQSPCQFIFRNICFIPPELITFTLN</sequence>
<keyword evidence="2" id="KW-1185">Reference proteome</keyword>
<reference evidence="2" key="1">
    <citation type="submission" date="2016-10" db="EMBL/GenBank/DDBJ databases">
        <authorList>
            <person name="Varghese N."/>
            <person name="Submissions S."/>
        </authorList>
    </citation>
    <scope>NUCLEOTIDE SEQUENCE [LARGE SCALE GENOMIC DNA]</scope>
    <source>
        <strain evidence="2">DSM 22361</strain>
    </source>
</reference>
<gene>
    <name evidence="1" type="ORF">SAMN05421877_106235</name>
</gene>
<name>A0A1H5Z4B3_9SPHI</name>
<dbReference type="EMBL" id="FNUT01000006">
    <property type="protein sequence ID" value="SEG30870.1"/>
    <property type="molecule type" value="Genomic_DNA"/>
</dbReference>
<evidence type="ECO:0000313" key="2">
    <source>
        <dbReference type="Proteomes" id="UP000236731"/>
    </source>
</evidence>